<dbReference type="Gene3D" id="3.20.20.100">
    <property type="entry name" value="NADP-dependent oxidoreductase domain"/>
    <property type="match status" value="1"/>
</dbReference>
<dbReference type="InterPro" id="IPR023210">
    <property type="entry name" value="NADP_OxRdtase_dom"/>
</dbReference>
<gene>
    <name evidence="2" type="ORF">CU041_06760</name>
</gene>
<dbReference type="CDD" id="cd19097">
    <property type="entry name" value="AKR_unchar"/>
    <property type="match status" value="1"/>
</dbReference>
<dbReference type="PANTHER" id="PTHR43312">
    <property type="entry name" value="D-THREO-ALDOSE 1-DEHYDROGENASE"/>
    <property type="match status" value="1"/>
</dbReference>
<dbReference type="Pfam" id="PF00248">
    <property type="entry name" value="Aldo_ket_red"/>
    <property type="match status" value="1"/>
</dbReference>
<dbReference type="SUPFAM" id="SSF51430">
    <property type="entry name" value="NAD(P)-linked oxidoreductase"/>
    <property type="match status" value="1"/>
</dbReference>
<dbReference type="RefSeq" id="WP_101246229.1">
    <property type="nucleotide sequence ID" value="NZ_PGTS01000002.1"/>
</dbReference>
<evidence type="ECO:0000259" key="1">
    <source>
        <dbReference type="Pfam" id="PF00248"/>
    </source>
</evidence>
<dbReference type="Proteomes" id="UP000233365">
    <property type="component" value="Unassembled WGS sequence"/>
</dbReference>
<comment type="caution">
    <text evidence="2">The sequence shown here is derived from an EMBL/GenBank/DDBJ whole genome shotgun (WGS) entry which is preliminary data.</text>
</comment>
<dbReference type="InterPro" id="IPR036812">
    <property type="entry name" value="NAD(P)_OxRdtase_dom_sf"/>
</dbReference>
<evidence type="ECO:0000313" key="2">
    <source>
        <dbReference type="EMBL" id="PKR51215.1"/>
    </source>
</evidence>
<feature type="domain" description="NADP-dependent oxidoreductase" evidence="1">
    <location>
        <begin position="7"/>
        <end position="297"/>
    </location>
</feature>
<dbReference type="EMBL" id="PGTS01000002">
    <property type="protein sequence ID" value="PKR51215.1"/>
    <property type="molecule type" value="Genomic_DNA"/>
</dbReference>
<reference evidence="2 3" key="1">
    <citation type="submission" date="2017-11" db="EMBL/GenBank/DDBJ databases">
        <title>Biodiversity and function of Thalassospira species in the particle-attached aromatic-hydrocarbon-degrading consortia from the surface seawater of the China South Sea.</title>
        <authorList>
            <person name="Dong C."/>
            <person name="Liu R."/>
            <person name="Shao Z."/>
        </authorList>
    </citation>
    <scope>NUCLEOTIDE SEQUENCE [LARGE SCALE GENOMIC DNA]</scope>
    <source>
        <strain evidence="2 3">139Z-12</strain>
    </source>
</reference>
<name>A0ABX4RBY0_9PROT</name>
<organism evidence="2 3">
    <name type="scientific">Thalassospira povalilytica</name>
    <dbReference type="NCBI Taxonomy" id="732237"/>
    <lineage>
        <taxon>Bacteria</taxon>
        <taxon>Pseudomonadati</taxon>
        <taxon>Pseudomonadota</taxon>
        <taxon>Alphaproteobacteria</taxon>
        <taxon>Rhodospirillales</taxon>
        <taxon>Thalassospiraceae</taxon>
        <taxon>Thalassospira</taxon>
    </lineage>
</organism>
<dbReference type="PANTHER" id="PTHR43312:SF1">
    <property type="entry name" value="NADP-DEPENDENT OXIDOREDUCTASE DOMAIN-CONTAINING PROTEIN"/>
    <property type="match status" value="1"/>
</dbReference>
<accession>A0ABX4RBY0</accession>
<sequence length="311" mass="33991">MTIGTHRLVLGTAQLGMQYGIANATGIPDRNAAVDIVLAALRAGVNTLDTAHCYGDAESILRDALALAVQEGLPIPRVITKLDTPLAEEAEQLSDKETIQFVKQGVISSCRALGLEQLPVLLIRESWPLMRPTMFWETLLTLREQGLIHTLGLSAQSPAEVQLALKFPDIRHLQVPINILDHRWRNSDVFAQISVRGDLTVHARSVFLQGLLLAGNNSLWPDVSQGCGPDVIHAMLKAKQMLNRSSLADLCTAYVLSYPQISGVVLGLETAEQLEENLRLVTTPALSNAERKFVDDIIPYVPSALLNPSSW</sequence>
<proteinExistence type="predicted"/>
<keyword evidence="3" id="KW-1185">Reference proteome</keyword>
<evidence type="ECO:0000313" key="3">
    <source>
        <dbReference type="Proteomes" id="UP000233365"/>
    </source>
</evidence>
<dbReference type="InterPro" id="IPR053135">
    <property type="entry name" value="AKR2_Oxidoreductase"/>
</dbReference>
<protein>
    <recommendedName>
        <fullName evidence="1">NADP-dependent oxidoreductase domain-containing protein</fullName>
    </recommendedName>
</protein>